<gene>
    <name evidence="1" type="ORF">GCM10010918_15800</name>
</gene>
<dbReference type="EMBL" id="BMHY01000002">
    <property type="protein sequence ID" value="GGG62830.1"/>
    <property type="molecule type" value="Genomic_DNA"/>
</dbReference>
<comment type="caution">
    <text evidence="1">The sequence shown here is derived from an EMBL/GenBank/DDBJ whole genome shotgun (WGS) entry which is preliminary data.</text>
</comment>
<accession>A0A917GZQ5</accession>
<sequence length="162" mass="18758">MDYMEYLSSNSEVIQCKVENALEKYRAEPVGDGYIDIITDFQFVEGFILELTSIGIAINRVTWWCHCYNEKKGCPHGMGGPQSQYNEGWYSELGNDIDVIEISQSSYELLEQEVSLDRVKAINETILNGLIKYSKSERFRDCDTPALWLHVPDEWKRLNTMK</sequence>
<organism evidence="1 2">
    <name type="scientific">Paenibacillus radicis</name>
    <name type="common">ex Gao et al. 2016</name>
    <dbReference type="NCBI Taxonomy" id="1737354"/>
    <lineage>
        <taxon>Bacteria</taxon>
        <taxon>Bacillati</taxon>
        <taxon>Bacillota</taxon>
        <taxon>Bacilli</taxon>
        <taxon>Bacillales</taxon>
        <taxon>Paenibacillaceae</taxon>
        <taxon>Paenibacillus</taxon>
    </lineage>
</organism>
<evidence type="ECO:0000313" key="1">
    <source>
        <dbReference type="EMBL" id="GGG62830.1"/>
    </source>
</evidence>
<dbReference type="Proteomes" id="UP000600247">
    <property type="component" value="Unassembled WGS sequence"/>
</dbReference>
<protein>
    <submittedName>
        <fullName evidence="1">Uncharacterized protein</fullName>
    </submittedName>
</protein>
<dbReference type="RefSeq" id="WP_188888363.1">
    <property type="nucleotide sequence ID" value="NZ_BMHY01000002.1"/>
</dbReference>
<name>A0A917GZQ5_9BACL</name>
<keyword evidence="2" id="KW-1185">Reference proteome</keyword>
<reference evidence="1 2" key="1">
    <citation type="journal article" date="2014" name="Int. J. Syst. Evol. Microbiol.">
        <title>Complete genome sequence of Corynebacterium casei LMG S-19264T (=DSM 44701T), isolated from a smear-ripened cheese.</title>
        <authorList>
            <consortium name="US DOE Joint Genome Institute (JGI-PGF)"/>
            <person name="Walter F."/>
            <person name="Albersmeier A."/>
            <person name="Kalinowski J."/>
            <person name="Ruckert C."/>
        </authorList>
    </citation>
    <scope>NUCLEOTIDE SEQUENCE [LARGE SCALE GENOMIC DNA]</scope>
    <source>
        <strain evidence="1 2">CGMCC 1.15286</strain>
    </source>
</reference>
<proteinExistence type="predicted"/>
<dbReference type="AlphaFoldDB" id="A0A917GZQ5"/>
<evidence type="ECO:0000313" key="2">
    <source>
        <dbReference type="Proteomes" id="UP000600247"/>
    </source>
</evidence>